<dbReference type="EMBL" id="PPPD01000001">
    <property type="protein sequence ID" value="PNY82196.1"/>
    <property type="molecule type" value="Genomic_DNA"/>
</dbReference>
<dbReference type="PROSITE" id="PS50995">
    <property type="entry name" value="HTH_MARR_2"/>
    <property type="match status" value="1"/>
</dbReference>
<keyword evidence="3" id="KW-1185">Reference proteome</keyword>
<accession>A0A2K3V082</accession>
<dbReference type="RefSeq" id="WP_103312630.1">
    <property type="nucleotide sequence ID" value="NZ_PPPD01000001.1"/>
</dbReference>
<dbReference type="InterPro" id="IPR039422">
    <property type="entry name" value="MarR/SlyA-like"/>
</dbReference>
<feature type="domain" description="HTH marR-type" evidence="1">
    <location>
        <begin position="23"/>
        <end position="160"/>
    </location>
</feature>
<evidence type="ECO:0000313" key="3">
    <source>
        <dbReference type="Proteomes" id="UP000236379"/>
    </source>
</evidence>
<comment type="caution">
    <text evidence="2">The sequence shown here is derived from an EMBL/GenBank/DDBJ whole genome shotgun (WGS) entry which is preliminary data.</text>
</comment>
<dbReference type="PANTHER" id="PTHR33164">
    <property type="entry name" value="TRANSCRIPTIONAL REGULATOR, MARR FAMILY"/>
    <property type="match status" value="1"/>
</dbReference>
<dbReference type="SMART" id="SM00347">
    <property type="entry name" value="HTH_MARR"/>
    <property type="match status" value="1"/>
</dbReference>
<dbReference type="GO" id="GO:0006950">
    <property type="term" value="P:response to stress"/>
    <property type="evidence" value="ECO:0007669"/>
    <property type="project" value="TreeGrafter"/>
</dbReference>
<gene>
    <name evidence="2" type="ORF">CVO96_13215</name>
</gene>
<proteinExistence type="predicted"/>
<dbReference type="Proteomes" id="UP000236379">
    <property type="component" value="Unassembled WGS sequence"/>
</dbReference>
<dbReference type="OrthoDB" id="32523at2"/>
<reference evidence="2 3" key="1">
    <citation type="submission" date="2018-01" db="EMBL/GenBank/DDBJ databases">
        <title>Deinococcus koreensis sp. nov., a radiation-resistant bacterium isolated from river water.</title>
        <authorList>
            <person name="Choi A."/>
        </authorList>
    </citation>
    <scope>NUCLEOTIDE SEQUENCE [LARGE SCALE GENOMIC DNA]</scope>
    <source>
        <strain evidence="2 3">SJW1-2</strain>
    </source>
</reference>
<dbReference type="GO" id="GO:0003700">
    <property type="term" value="F:DNA-binding transcription factor activity"/>
    <property type="evidence" value="ECO:0007669"/>
    <property type="project" value="InterPro"/>
</dbReference>
<dbReference type="AlphaFoldDB" id="A0A2K3V082"/>
<dbReference type="Gene3D" id="1.10.10.10">
    <property type="entry name" value="Winged helix-like DNA-binding domain superfamily/Winged helix DNA-binding domain"/>
    <property type="match status" value="1"/>
</dbReference>
<dbReference type="SUPFAM" id="SSF46785">
    <property type="entry name" value="Winged helix' DNA-binding domain"/>
    <property type="match status" value="1"/>
</dbReference>
<evidence type="ECO:0000313" key="2">
    <source>
        <dbReference type="EMBL" id="PNY82196.1"/>
    </source>
</evidence>
<protein>
    <submittedName>
        <fullName evidence="2">MarR family transcriptional regulator</fullName>
    </submittedName>
</protein>
<name>A0A2K3V082_9DEIO</name>
<dbReference type="Pfam" id="PF12802">
    <property type="entry name" value="MarR_2"/>
    <property type="match status" value="1"/>
</dbReference>
<evidence type="ECO:0000259" key="1">
    <source>
        <dbReference type="PROSITE" id="PS50995"/>
    </source>
</evidence>
<organism evidence="2 3">
    <name type="scientific">Deinococcus koreensis</name>
    <dbReference type="NCBI Taxonomy" id="2054903"/>
    <lineage>
        <taxon>Bacteria</taxon>
        <taxon>Thermotogati</taxon>
        <taxon>Deinococcota</taxon>
        <taxon>Deinococci</taxon>
        <taxon>Deinococcales</taxon>
        <taxon>Deinococcaceae</taxon>
        <taxon>Deinococcus</taxon>
    </lineage>
</organism>
<dbReference type="InterPro" id="IPR036388">
    <property type="entry name" value="WH-like_DNA-bd_sf"/>
</dbReference>
<sequence>MDTHALLTRIRSDWVATRPGLEPTPMLRLILLARAARLAADRVERVQHQHGLNHAHTDLLFTLYRSAPPEGLTPMELTRLAAVTPSSITNRIDGLEAQGLVERTPHPTDARSRRVRLTPAGRARVEALLPEHLNNETELLSGLSEAELQELDRLLLKLVRHLEGG</sequence>
<dbReference type="PRINTS" id="PR00598">
    <property type="entry name" value="HTHMARR"/>
</dbReference>
<dbReference type="InterPro" id="IPR036390">
    <property type="entry name" value="WH_DNA-bd_sf"/>
</dbReference>
<dbReference type="InterPro" id="IPR000835">
    <property type="entry name" value="HTH_MarR-typ"/>
</dbReference>
<dbReference type="PANTHER" id="PTHR33164:SF104">
    <property type="entry name" value="TRANSCRIPTIONAL REGULATORY PROTEIN"/>
    <property type="match status" value="1"/>
</dbReference>